<accession>M7N8R4</accession>
<organism evidence="1 2">
    <name type="scientific">Cesiribacter andamanensis AMV16</name>
    <dbReference type="NCBI Taxonomy" id="1279009"/>
    <lineage>
        <taxon>Bacteria</taxon>
        <taxon>Pseudomonadati</taxon>
        <taxon>Bacteroidota</taxon>
        <taxon>Cytophagia</taxon>
        <taxon>Cytophagales</taxon>
        <taxon>Cesiribacteraceae</taxon>
        <taxon>Cesiribacter</taxon>
    </lineage>
</organism>
<keyword evidence="2" id="KW-1185">Reference proteome</keyword>
<dbReference type="STRING" id="1279009.ADICEAN_01173"/>
<evidence type="ECO:0000313" key="2">
    <source>
        <dbReference type="Proteomes" id="UP000011910"/>
    </source>
</evidence>
<name>M7N8R4_9BACT</name>
<dbReference type="eggNOG" id="COG1012">
    <property type="taxonomic scope" value="Bacteria"/>
</dbReference>
<protein>
    <submittedName>
        <fullName evidence="1">Uncharacterized protein</fullName>
    </submittedName>
</protein>
<comment type="caution">
    <text evidence="1">The sequence shown here is derived from an EMBL/GenBank/DDBJ whole genome shotgun (WGS) entry which is preliminary data.</text>
</comment>
<proteinExistence type="predicted"/>
<gene>
    <name evidence="1" type="ORF">ADICEAN_01173</name>
</gene>
<dbReference type="EMBL" id="AODQ01000020">
    <property type="protein sequence ID" value="EMR03652.1"/>
    <property type="molecule type" value="Genomic_DNA"/>
</dbReference>
<dbReference type="AlphaFoldDB" id="M7N8R4"/>
<dbReference type="RefSeq" id="WP_009194573.1">
    <property type="nucleotide sequence ID" value="NZ_AODQ01000020.1"/>
</dbReference>
<evidence type="ECO:0000313" key="1">
    <source>
        <dbReference type="EMBL" id="EMR03652.1"/>
    </source>
</evidence>
<dbReference type="Proteomes" id="UP000011910">
    <property type="component" value="Unassembled WGS sequence"/>
</dbReference>
<dbReference type="OrthoDB" id="1522941at2"/>
<sequence>MLPNVRHELTYWGEQLEEERLRDWLSAYPLPDAPADPKKVGVVLAGDTPLQGFHDLLCVLISGHSLHAKLQEEDILTRLLANKLLELEPRFANQLHFSEMLKGMDAYIASSSKTNAALYAHYFSKKPHLLRKSQSSCALLSGKESPEQLKRLGRDMLQHWGLGSRSVKKLYVPEGYAFTPFFEALESWADVQHHHKWVNNYDYHKSIYLVNGEPHLDNGFLLLRESAEIASPVSVVFYEYYSSLPELEALLARQQGRLQCIVGSDDLPANTPFGQAHRPSLGAYADGLDTLQFLLTL</sequence>
<reference evidence="1 2" key="1">
    <citation type="journal article" date="2013" name="Genome Announc.">
        <title>Draft Genome Sequence of Cesiribacter andamanensis Strain AMV16T, Isolated from a Soil Sample from a Mud Volcano in the Andaman Islands, India.</title>
        <authorList>
            <person name="Shivaji S."/>
            <person name="Ara S."/>
            <person name="Begum Z."/>
            <person name="Srinivas T.N."/>
            <person name="Singh A."/>
            <person name="Kumar Pinnaka A."/>
        </authorList>
    </citation>
    <scope>NUCLEOTIDE SEQUENCE [LARGE SCALE GENOMIC DNA]</scope>
    <source>
        <strain evidence="1 2">AMV16</strain>
    </source>
</reference>